<dbReference type="RefSeq" id="WP_149090145.1">
    <property type="nucleotide sequence ID" value="NZ_VKKY01000001.1"/>
</dbReference>
<dbReference type="EMBL" id="VKKY01000001">
    <property type="protein sequence ID" value="KAA3440514.1"/>
    <property type="molecule type" value="Genomic_DNA"/>
</dbReference>
<evidence type="ECO:0000256" key="1">
    <source>
        <dbReference type="SAM" id="MobiDB-lite"/>
    </source>
</evidence>
<sequence>MRGLTYLAACVLLLMVTCQQKTDSPPTSQDAKAPAQLLDKESKPESSLVVEYEQFLTKLDSGDVASMTKAADKYASLFKGQPTSVADSGYVLFEEFYQRTNDKLNEVHYRDTSDYFMPLVSDTEEPIPKKLQEYSNLMNTNGFSVDYQEGGTYLKQNRTFITRHFYPFVSPIMKEYLVQVEEENEDGFNTDGGIFITETEFVNRILWWENFMKENPSFVMRGQGKKKLKEYLTYFLEGMDNTPIMDMADSTKINQYYASAYTRLNKLAPTSEANKLVKPYFQELKKGDKTTAQKLLAQYRRKELIFTWSKEGCPY</sequence>
<name>A0A5B6TIM4_9BACT</name>
<feature type="region of interest" description="Disordered" evidence="1">
    <location>
        <begin position="22"/>
        <end position="42"/>
    </location>
</feature>
<accession>A0A5B6TIM4</accession>
<evidence type="ECO:0000313" key="3">
    <source>
        <dbReference type="Proteomes" id="UP000324133"/>
    </source>
</evidence>
<proteinExistence type="predicted"/>
<gene>
    <name evidence="2" type="ORF">FOA19_07645</name>
</gene>
<protein>
    <submittedName>
        <fullName evidence="2">Uncharacterized protein</fullName>
    </submittedName>
</protein>
<keyword evidence="3" id="KW-1185">Reference proteome</keyword>
<dbReference type="AlphaFoldDB" id="A0A5B6TIM4"/>
<evidence type="ECO:0000313" key="2">
    <source>
        <dbReference type="EMBL" id="KAA3440514.1"/>
    </source>
</evidence>
<dbReference type="OrthoDB" id="8605367at2"/>
<reference evidence="2 3" key="1">
    <citation type="submission" date="2019-07" db="EMBL/GenBank/DDBJ databases">
        <title>Rufibacter sp. nov., isolated from lake sediment.</title>
        <authorList>
            <person name="Qu J.-H."/>
        </authorList>
    </citation>
    <scope>NUCLEOTIDE SEQUENCE [LARGE SCALE GENOMIC DNA]</scope>
    <source>
        <strain evidence="2 3">NBS58-1</strain>
    </source>
</reference>
<comment type="caution">
    <text evidence="2">The sequence shown here is derived from an EMBL/GenBank/DDBJ whole genome shotgun (WGS) entry which is preliminary data.</text>
</comment>
<dbReference type="Proteomes" id="UP000324133">
    <property type="component" value="Unassembled WGS sequence"/>
</dbReference>
<organism evidence="2 3">
    <name type="scientific">Rufibacter hautae</name>
    <dbReference type="NCBI Taxonomy" id="2595005"/>
    <lineage>
        <taxon>Bacteria</taxon>
        <taxon>Pseudomonadati</taxon>
        <taxon>Bacteroidota</taxon>
        <taxon>Cytophagia</taxon>
        <taxon>Cytophagales</taxon>
        <taxon>Hymenobacteraceae</taxon>
        <taxon>Rufibacter</taxon>
    </lineage>
</organism>